<organism evidence="1 2">
    <name type="scientific">Choristoneura fumiferana</name>
    <name type="common">Spruce budworm moth</name>
    <name type="synonym">Archips fumiferana</name>
    <dbReference type="NCBI Taxonomy" id="7141"/>
    <lineage>
        <taxon>Eukaryota</taxon>
        <taxon>Metazoa</taxon>
        <taxon>Ecdysozoa</taxon>
        <taxon>Arthropoda</taxon>
        <taxon>Hexapoda</taxon>
        <taxon>Insecta</taxon>
        <taxon>Pterygota</taxon>
        <taxon>Neoptera</taxon>
        <taxon>Endopterygota</taxon>
        <taxon>Lepidoptera</taxon>
        <taxon>Glossata</taxon>
        <taxon>Ditrysia</taxon>
        <taxon>Tortricoidea</taxon>
        <taxon>Tortricidae</taxon>
        <taxon>Tortricinae</taxon>
        <taxon>Choristoneura</taxon>
    </lineage>
</organism>
<dbReference type="EMBL" id="CM046111">
    <property type="protein sequence ID" value="KAI8424699.1"/>
    <property type="molecule type" value="Genomic_DNA"/>
</dbReference>
<evidence type="ECO:0000313" key="2">
    <source>
        <dbReference type="Proteomes" id="UP001064048"/>
    </source>
</evidence>
<dbReference type="Proteomes" id="UP001064048">
    <property type="component" value="Chromosome 11"/>
</dbReference>
<evidence type="ECO:0000313" key="1">
    <source>
        <dbReference type="EMBL" id="KAI8424699.1"/>
    </source>
</evidence>
<protein>
    <submittedName>
        <fullName evidence="1">Uncharacterized protein</fullName>
    </submittedName>
</protein>
<keyword evidence="2" id="KW-1185">Reference proteome</keyword>
<name>A0ACC0JKP8_CHOFU</name>
<comment type="caution">
    <text evidence="1">The sequence shown here is derived from an EMBL/GenBank/DDBJ whole genome shotgun (WGS) entry which is preliminary data.</text>
</comment>
<sequence length="354" mass="40744">MLLALVLVAHARAEWVEITQLHKPSRIIHKPSLPVPTTERYSEKITHTQFWTEPAEILHENKNRIYFNNSLEQRKLWSKGVVHRVPILKRTFSTTEEPARSKYEETDLSIEFPNGYTKRNPFKAFTEQIPEFVTKEETFEDDEIEELHYVRKPPEETWAPKKETPIKSSANKSVKPDRRVDTEEIEPVVIKKHEILNSKGQHDKLPTENYAKDNTMENVLKFVKVVADTITRNTRKSFNSKLRYLEDLKDTIMVNIEDRIESLYPDDSGPGGSAARRRRWARSAEARGHVEFPSSESALMTISFLTFAVYLIKLVLQVIHTYKNKTMMVAPAVVAMGRAASGILQTSNAKNSVN</sequence>
<proteinExistence type="predicted"/>
<gene>
    <name evidence="1" type="ORF">MSG28_006654</name>
</gene>
<reference evidence="1 2" key="1">
    <citation type="journal article" date="2022" name="Genome Biol. Evol.">
        <title>The Spruce Budworm Genome: Reconstructing the Evolutionary History of Antifreeze Proteins.</title>
        <authorList>
            <person name="Beliveau C."/>
            <person name="Gagne P."/>
            <person name="Picq S."/>
            <person name="Vernygora O."/>
            <person name="Keeling C.I."/>
            <person name="Pinkney K."/>
            <person name="Doucet D."/>
            <person name="Wen F."/>
            <person name="Johnston J.S."/>
            <person name="Maaroufi H."/>
            <person name="Boyle B."/>
            <person name="Laroche J."/>
            <person name="Dewar K."/>
            <person name="Juretic N."/>
            <person name="Blackburn G."/>
            <person name="Nisole A."/>
            <person name="Brunet B."/>
            <person name="Brandao M."/>
            <person name="Lumley L."/>
            <person name="Duan J."/>
            <person name="Quan G."/>
            <person name="Lucarotti C.J."/>
            <person name="Roe A.D."/>
            <person name="Sperling F.A.H."/>
            <person name="Levesque R.C."/>
            <person name="Cusson M."/>
        </authorList>
    </citation>
    <scope>NUCLEOTIDE SEQUENCE [LARGE SCALE GENOMIC DNA]</scope>
    <source>
        <strain evidence="1">Glfc:IPQL:Cfum</strain>
    </source>
</reference>
<accession>A0ACC0JKP8</accession>